<dbReference type="SUPFAM" id="SSF48452">
    <property type="entry name" value="TPR-like"/>
    <property type="match status" value="1"/>
</dbReference>
<feature type="compositionally biased region" description="Pro residues" evidence="6">
    <location>
        <begin position="315"/>
        <end position="334"/>
    </location>
</feature>
<dbReference type="EC" id="2.1.1.80" evidence="2"/>
<dbReference type="SMART" id="SM00138">
    <property type="entry name" value="MeTrc"/>
    <property type="match status" value="1"/>
</dbReference>
<dbReference type="SUPFAM" id="SSF47757">
    <property type="entry name" value="Chemotaxis receptor methyltransferase CheR, N-terminal domain"/>
    <property type="match status" value="1"/>
</dbReference>
<feature type="region of interest" description="Disordered" evidence="6">
    <location>
        <begin position="293"/>
        <end position="334"/>
    </location>
</feature>
<dbReference type="InterPro" id="IPR036804">
    <property type="entry name" value="CheR_N_sf"/>
</dbReference>
<evidence type="ECO:0000313" key="9">
    <source>
        <dbReference type="Proteomes" id="UP001201985"/>
    </source>
</evidence>
<evidence type="ECO:0000256" key="2">
    <source>
        <dbReference type="ARBA" id="ARBA00012534"/>
    </source>
</evidence>
<dbReference type="InterPro" id="IPR050903">
    <property type="entry name" value="Bact_Chemotaxis_MeTrfase"/>
</dbReference>
<dbReference type="Pfam" id="PF03705">
    <property type="entry name" value="CheR_N"/>
    <property type="match status" value="1"/>
</dbReference>
<dbReference type="GO" id="GO:0032259">
    <property type="term" value="P:methylation"/>
    <property type="evidence" value="ECO:0007669"/>
    <property type="project" value="UniProtKB-KW"/>
</dbReference>
<evidence type="ECO:0000259" key="7">
    <source>
        <dbReference type="PROSITE" id="PS50123"/>
    </source>
</evidence>
<evidence type="ECO:0000256" key="5">
    <source>
        <dbReference type="ARBA" id="ARBA00022691"/>
    </source>
</evidence>
<dbReference type="RefSeq" id="WP_241793721.1">
    <property type="nucleotide sequence ID" value="NZ_JALBUU010000079.1"/>
</dbReference>
<keyword evidence="5" id="KW-0949">S-adenosyl-L-methionine</keyword>
<dbReference type="InterPro" id="IPR019734">
    <property type="entry name" value="TPR_rpt"/>
</dbReference>
<dbReference type="InterPro" id="IPR000780">
    <property type="entry name" value="CheR_MeTrfase"/>
</dbReference>
<dbReference type="Proteomes" id="UP001201985">
    <property type="component" value="Unassembled WGS sequence"/>
</dbReference>
<keyword evidence="3 8" id="KW-0489">Methyltransferase</keyword>
<dbReference type="InterPro" id="IPR022642">
    <property type="entry name" value="CheR_C"/>
</dbReference>
<dbReference type="InterPro" id="IPR022641">
    <property type="entry name" value="CheR_N"/>
</dbReference>
<dbReference type="Pfam" id="PF01739">
    <property type="entry name" value="CheR"/>
    <property type="match status" value="1"/>
</dbReference>
<dbReference type="SUPFAM" id="SSF53335">
    <property type="entry name" value="S-adenosyl-L-methionine-dependent methyltransferases"/>
    <property type="match status" value="1"/>
</dbReference>
<dbReference type="CDD" id="cd02440">
    <property type="entry name" value="AdoMet_MTases"/>
    <property type="match status" value="1"/>
</dbReference>
<comment type="caution">
    <text evidence="8">The sequence shown here is derived from an EMBL/GenBank/DDBJ whole genome shotgun (WGS) entry which is preliminary data.</text>
</comment>
<dbReference type="Gene3D" id="1.10.155.10">
    <property type="entry name" value="Chemotaxis receptor methyltransferase CheR, N-terminal domain"/>
    <property type="match status" value="1"/>
</dbReference>
<organism evidence="8 9">
    <name type="scientific">Teichococcus vastitatis</name>
    <dbReference type="NCBI Taxonomy" id="2307076"/>
    <lineage>
        <taxon>Bacteria</taxon>
        <taxon>Pseudomonadati</taxon>
        <taxon>Pseudomonadota</taxon>
        <taxon>Alphaproteobacteria</taxon>
        <taxon>Acetobacterales</taxon>
        <taxon>Roseomonadaceae</taxon>
        <taxon>Roseomonas</taxon>
    </lineage>
</organism>
<dbReference type="GO" id="GO:0008168">
    <property type="term" value="F:methyltransferase activity"/>
    <property type="evidence" value="ECO:0007669"/>
    <property type="project" value="UniProtKB-KW"/>
</dbReference>
<evidence type="ECO:0000313" key="8">
    <source>
        <dbReference type="EMBL" id="MCI0755989.1"/>
    </source>
</evidence>
<dbReference type="InterPro" id="IPR029063">
    <property type="entry name" value="SAM-dependent_MTases_sf"/>
</dbReference>
<comment type="catalytic activity">
    <reaction evidence="1">
        <text>L-glutamyl-[protein] + S-adenosyl-L-methionine = [protein]-L-glutamate 5-O-methyl ester + S-adenosyl-L-homocysteine</text>
        <dbReference type="Rhea" id="RHEA:24452"/>
        <dbReference type="Rhea" id="RHEA-COMP:10208"/>
        <dbReference type="Rhea" id="RHEA-COMP:10311"/>
        <dbReference type="ChEBI" id="CHEBI:29973"/>
        <dbReference type="ChEBI" id="CHEBI:57856"/>
        <dbReference type="ChEBI" id="CHEBI:59789"/>
        <dbReference type="ChEBI" id="CHEBI:82795"/>
        <dbReference type="EC" id="2.1.1.80"/>
    </reaction>
</comment>
<feature type="domain" description="CheR-type methyltransferase" evidence="7">
    <location>
        <begin position="15"/>
        <end position="293"/>
    </location>
</feature>
<protein>
    <recommendedName>
        <fullName evidence="2">protein-glutamate O-methyltransferase</fullName>
        <ecNumber evidence="2">2.1.1.80</ecNumber>
    </recommendedName>
</protein>
<gene>
    <name evidence="8" type="ORF">MON41_20180</name>
</gene>
<name>A0ABS9W9L9_9PROT</name>
<feature type="compositionally biased region" description="Low complexity" evidence="6">
    <location>
        <begin position="304"/>
        <end position="314"/>
    </location>
</feature>
<dbReference type="PANTHER" id="PTHR24422">
    <property type="entry name" value="CHEMOTAXIS PROTEIN METHYLTRANSFERASE"/>
    <property type="match status" value="1"/>
</dbReference>
<dbReference type="Gene3D" id="1.25.40.10">
    <property type="entry name" value="Tetratricopeptide repeat domain"/>
    <property type="match status" value="1"/>
</dbReference>
<reference evidence="8 9" key="1">
    <citation type="submission" date="2022-03" db="EMBL/GenBank/DDBJ databases">
        <title>Complete genome analysis of Roseomonas KG 17.1 : a prolific producer of plant growth promoters.</title>
        <authorList>
            <person name="Saadouli I."/>
            <person name="Najjari A."/>
            <person name="Mosbah A."/>
            <person name="Ouzari H.I."/>
        </authorList>
    </citation>
    <scope>NUCLEOTIDE SEQUENCE [LARGE SCALE GENOMIC DNA]</scope>
    <source>
        <strain evidence="8 9">KG17-1</strain>
    </source>
</reference>
<evidence type="ECO:0000256" key="1">
    <source>
        <dbReference type="ARBA" id="ARBA00001541"/>
    </source>
</evidence>
<evidence type="ECO:0000256" key="6">
    <source>
        <dbReference type="SAM" id="MobiDB-lite"/>
    </source>
</evidence>
<dbReference type="PROSITE" id="PS50123">
    <property type="entry name" value="CHER"/>
    <property type="match status" value="1"/>
</dbReference>
<dbReference type="Gene3D" id="3.40.50.150">
    <property type="entry name" value="Vaccinia Virus protein VP39"/>
    <property type="match status" value="1"/>
</dbReference>
<keyword evidence="9" id="KW-1185">Reference proteome</keyword>
<dbReference type="SMART" id="SM00028">
    <property type="entry name" value="TPR"/>
    <property type="match status" value="3"/>
</dbReference>
<sequence>MPTPRRQPAAPELASDADFPALKQLVIQQTGHFYYSDKDQLLWERLLRRFRQTGSANSAAYLRRLQDPQAGDDEWAALAAEITIGETFFFRYAEQFAALRQTILPDLLRQNCGQRSLRLWSAGCANGAEPYSLAILLRQLLGDAVPEWRLSVLGTDLNEDALRQARLGLFSRWSLRGQPVEQLEQDFEPADQGRRWLLRPQHRALVQFRRHNLLSLLDNSAPLELNEFDLILCRNVLIYFHPDTVQALVRAMAARLRPGGWLLLGHAEPNPSFAHFLQVVELPGTVAYRRAPLPDVTSPPGPPAATATEALPALTPAPPGPPPRRPAPALLPVPPSDAASTLPALAGTMAVQARAAADRGDLDTAARACRAALDAAPTVAALHQLDGLVARAQGRVDDAEAAFRRAIYLKRDFAMAHYQLGLLLLDEGRRAEGRRALAAAARLVTAWPGGTLLEEGDGMTARQLHAGVRLQLDALGDRVG</sequence>
<dbReference type="InterPro" id="IPR011990">
    <property type="entry name" value="TPR-like_helical_dom_sf"/>
</dbReference>
<dbReference type="PANTHER" id="PTHR24422:SF10">
    <property type="entry name" value="CHEMOTAXIS PROTEIN METHYLTRANSFERASE 2"/>
    <property type="match status" value="1"/>
</dbReference>
<dbReference type="PRINTS" id="PR00996">
    <property type="entry name" value="CHERMTFRASE"/>
</dbReference>
<dbReference type="EMBL" id="JALBUU010000079">
    <property type="protein sequence ID" value="MCI0755989.1"/>
    <property type="molecule type" value="Genomic_DNA"/>
</dbReference>
<evidence type="ECO:0000256" key="3">
    <source>
        <dbReference type="ARBA" id="ARBA00022603"/>
    </source>
</evidence>
<keyword evidence="4" id="KW-0808">Transferase</keyword>
<evidence type="ECO:0000256" key="4">
    <source>
        <dbReference type="ARBA" id="ARBA00022679"/>
    </source>
</evidence>
<proteinExistence type="predicted"/>
<accession>A0ABS9W9L9</accession>